<evidence type="ECO:0000313" key="4">
    <source>
        <dbReference type="Proteomes" id="UP000294599"/>
    </source>
</evidence>
<gene>
    <name evidence="3" type="ORF">EDC25_10882</name>
</gene>
<dbReference type="Pfam" id="PF01578">
    <property type="entry name" value="Cytochrom_C_asm"/>
    <property type="match status" value="1"/>
</dbReference>
<evidence type="ECO:0000256" key="1">
    <source>
        <dbReference type="SAM" id="Phobius"/>
    </source>
</evidence>
<dbReference type="GO" id="GO:0005886">
    <property type="term" value="C:plasma membrane"/>
    <property type="evidence" value="ECO:0007669"/>
    <property type="project" value="TreeGrafter"/>
</dbReference>
<protein>
    <submittedName>
        <fullName evidence="3">ABC-type uncharacterized transport system permease subunit</fullName>
    </submittedName>
</protein>
<dbReference type="InterPro" id="IPR052372">
    <property type="entry name" value="YpjD/HemX"/>
</dbReference>
<reference evidence="3 4" key="1">
    <citation type="submission" date="2019-03" db="EMBL/GenBank/DDBJ databases">
        <title>Genomic Encyclopedia of Type Strains, Phase IV (KMG-IV): sequencing the most valuable type-strain genomes for metagenomic binning, comparative biology and taxonomic classification.</title>
        <authorList>
            <person name="Goeker M."/>
        </authorList>
    </citation>
    <scope>NUCLEOTIDE SEQUENCE [LARGE SCALE GENOMIC DNA]</scope>
    <source>
        <strain evidence="3 4">DSM 21944</strain>
    </source>
</reference>
<feature type="transmembrane region" description="Helical" evidence="1">
    <location>
        <begin position="209"/>
        <end position="229"/>
    </location>
</feature>
<feature type="transmembrane region" description="Helical" evidence="1">
    <location>
        <begin position="61"/>
        <end position="82"/>
    </location>
</feature>
<dbReference type="InterPro" id="IPR002541">
    <property type="entry name" value="Cyt_c_assembly"/>
</dbReference>
<sequence length="260" mass="27278">MSIILAVAAFLYLAAASVTALRLRQGGARIGRAPVIAFAMLAVLAHAAGVAIGIRVHHGLVLNFGNALSLVGLGMALVFSLAGRRSSLDPVGVLVYPIAAACCLAALLLAPAATATAPESWQIGLHGIISLLAYSTLSVASLVAILMAVQEHALRNHRPLPFLHALPLTLTEALLFQLIGVGFILLGLSLVTGVLFVEDMLAQHLVHKTVLTVAAWVVFGVLLVARWRFGLRGRRAAWLTLAGMVLLLVGYFGVKLILAN</sequence>
<dbReference type="EMBL" id="SMAF01000008">
    <property type="protein sequence ID" value="TCS98502.1"/>
    <property type="molecule type" value="Genomic_DNA"/>
</dbReference>
<keyword evidence="4" id="KW-1185">Reference proteome</keyword>
<name>A0A4R3LEZ1_9GAMM</name>
<proteinExistence type="predicted"/>
<keyword evidence="1" id="KW-1133">Transmembrane helix</keyword>
<feature type="transmembrane region" description="Helical" evidence="1">
    <location>
        <begin position="36"/>
        <end position="54"/>
    </location>
</feature>
<dbReference type="Proteomes" id="UP000294599">
    <property type="component" value="Unassembled WGS sequence"/>
</dbReference>
<dbReference type="GO" id="GO:0020037">
    <property type="term" value="F:heme binding"/>
    <property type="evidence" value="ECO:0007669"/>
    <property type="project" value="InterPro"/>
</dbReference>
<keyword evidence="1" id="KW-0812">Transmembrane</keyword>
<organism evidence="3 4">
    <name type="scientific">Pseudofulvimonas gallinarii</name>
    <dbReference type="NCBI Taxonomy" id="634155"/>
    <lineage>
        <taxon>Bacteria</taxon>
        <taxon>Pseudomonadati</taxon>
        <taxon>Pseudomonadota</taxon>
        <taxon>Gammaproteobacteria</taxon>
        <taxon>Lysobacterales</taxon>
        <taxon>Rhodanobacteraceae</taxon>
        <taxon>Pseudofulvimonas</taxon>
    </lineage>
</organism>
<dbReference type="RefSeq" id="WP_132577381.1">
    <property type="nucleotide sequence ID" value="NZ_JBHLWF010000087.1"/>
</dbReference>
<dbReference type="GO" id="GO:0017004">
    <property type="term" value="P:cytochrome complex assembly"/>
    <property type="evidence" value="ECO:0007669"/>
    <property type="project" value="InterPro"/>
</dbReference>
<evidence type="ECO:0000313" key="3">
    <source>
        <dbReference type="EMBL" id="TCS98502.1"/>
    </source>
</evidence>
<accession>A0A4R3LEZ1</accession>
<dbReference type="OrthoDB" id="9780793at2"/>
<dbReference type="AlphaFoldDB" id="A0A4R3LEZ1"/>
<comment type="caution">
    <text evidence="3">The sequence shown here is derived from an EMBL/GenBank/DDBJ whole genome shotgun (WGS) entry which is preliminary data.</text>
</comment>
<feature type="domain" description="Cytochrome c assembly protein" evidence="2">
    <location>
        <begin position="40"/>
        <end position="257"/>
    </location>
</feature>
<evidence type="ECO:0000259" key="2">
    <source>
        <dbReference type="Pfam" id="PF01578"/>
    </source>
</evidence>
<dbReference type="PANTHER" id="PTHR38034:SF1">
    <property type="entry name" value="INNER MEMBRANE PROTEIN YPJD"/>
    <property type="match status" value="1"/>
</dbReference>
<feature type="transmembrane region" description="Helical" evidence="1">
    <location>
        <begin position="125"/>
        <end position="149"/>
    </location>
</feature>
<feature type="transmembrane region" description="Helical" evidence="1">
    <location>
        <begin position="94"/>
        <end position="113"/>
    </location>
</feature>
<feature type="transmembrane region" description="Helical" evidence="1">
    <location>
        <begin position="235"/>
        <end position="258"/>
    </location>
</feature>
<keyword evidence="1" id="KW-0472">Membrane</keyword>
<dbReference type="PANTHER" id="PTHR38034">
    <property type="entry name" value="INNER MEMBRANE PROTEIN YPJD"/>
    <property type="match status" value="1"/>
</dbReference>
<feature type="transmembrane region" description="Helical" evidence="1">
    <location>
        <begin position="174"/>
        <end position="197"/>
    </location>
</feature>